<evidence type="ECO:0000259" key="1">
    <source>
        <dbReference type="Pfam" id="PF20220"/>
    </source>
</evidence>
<organism evidence="2 3">
    <name type="scientific">Methylomonas koyamae</name>
    <dbReference type="NCBI Taxonomy" id="702114"/>
    <lineage>
        <taxon>Bacteria</taxon>
        <taxon>Pseudomonadati</taxon>
        <taxon>Pseudomonadota</taxon>
        <taxon>Gammaproteobacteria</taxon>
        <taxon>Methylococcales</taxon>
        <taxon>Methylococcaceae</taxon>
        <taxon>Methylomonas</taxon>
    </lineage>
</organism>
<evidence type="ECO:0000313" key="3">
    <source>
        <dbReference type="Proteomes" id="UP000077628"/>
    </source>
</evidence>
<dbReference type="AlphaFoldDB" id="A0A177N3P2"/>
<dbReference type="RefSeq" id="WP_064031384.1">
    <property type="nucleotide sequence ID" value="NZ_LUUK01000218.1"/>
</dbReference>
<keyword evidence="3" id="KW-1185">Reference proteome</keyword>
<dbReference type="Pfam" id="PF20220">
    <property type="entry name" value="ABC_toxin_N"/>
    <property type="match status" value="1"/>
</dbReference>
<gene>
    <name evidence="2" type="ORF">A1355_14130</name>
</gene>
<dbReference type="EMBL" id="LUUK01000218">
    <property type="protein sequence ID" value="OAI12608.1"/>
    <property type="molecule type" value="Genomic_DNA"/>
</dbReference>
<name>A0A177N3P2_9GAMM</name>
<reference evidence="3" key="1">
    <citation type="submission" date="2016-03" db="EMBL/GenBank/DDBJ databases">
        <authorList>
            <person name="Heylen K."/>
            <person name="De Vos P."/>
            <person name="Vekeman B."/>
        </authorList>
    </citation>
    <scope>NUCLEOTIDE SEQUENCE [LARGE SCALE GENOMIC DNA]</scope>
    <source>
        <strain evidence="3">R-45383</strain>
    </source>
</reference>
<dbReference type="STRING" id="702114.A1355_14130"/>
<dbReference type="InterPro" id="IPR046839">
    <property type="entry name" value="ABC_toxin_N"/>
</dbReference>
<comment type="caution">
    <text evidence="2">The sequence shown here is derived from an EMBL/GenBank/DDBJ whole genome shotgun (WGS) entry which is preliminary data.</text>
</comment>
<accession>A0A177N3P2</accession>
<dbReference type="OrthoDB" id="9781691at2"/>
<feature type="domain" description="ABC toxin N-terminal" evidence="1">
    <location>
        <begin position="688"/>
        <end position="801"/>
    </location>
</feature>
<dbReference type="Proteomes" id="UP000077628">
    <property type="component" value="Unassembled WGS sequence"/>
</dbReference>
<evidence type="ECO:0000313" key="2">
    <source>
        <dbReference type="EMBL" id="OAI12608.1"/>
    </source>
</evidence>
<proteinExistence type="predicted"/>
<protein>
    <recommendedName>
        <fullName evidence="1">ABC toxin N-terminal domain-containing protein</fullName>
    </recommendedName>
</protein>
<sequence length="1193" mass="133729">MKKTLNYQNSLQEFPAKIIKTAANSSMVKPIYVKIDVAISKLNGQTASPDMMVLDPNIVIEGTLYAEDRFRDAVDGEGQSIPGEIRDITSYIAQIYVRIGNGSNFTDYQAISTNNSKKWSTWATSNIAVPYGYADGNGRLTLSVHAIYLYPYDGYYLNYEGTQNLSVIIDNTDPSLTIVTPQPDETFVLTGDSVKVPLELKATDNSGIKQVKWSLNGSDFQQLVLDSDHRARTEFFVTEPQLYKIDVEVTDIFNRSVHSSLNIEVVPPYSVSDPENVTGAISYLGDLLKFCAKRIDSGSGSGDEDKLPNADDFGRICCQRYISLANPENRAMTMRSVRQSRIAIEVLRDYITTRQIAGATMASPAYLRRAYEALLNQLGTSIDEIRQAAYASEDSRLALADRLGIGADNFQSLVVTGDQFTETVLENLFGFADTTTLNDPFAPNAIPPLYLRKRRVFLRAQWRRQDDAVRGDAFPEIPVPILDPDRVYVDDLLSQSVKDFYNARKSQLDQFDTALRQLPGSGAALFESAVELGLGAGQFDHFKVLVADYRQGSDIDEPLKALYLENAAFVFLQNQYSNLIAGLELLSPEWDSIFAILVQVKKLRDLYTGWRQEEVNVALTFGPDDFATYISNDSDPLPAWRSSCALRQDWEHRLKARVDADAVTREQLIAAVAAAETAALPLLREQLLNIVAQAAQSTEDTDIAEQLTRELFFDFKASGQRQLTRIDQALETLQSLMAELRRERLATRKPVVGNNLTSQWRLNVDPEKFDEEWQWMSDFAAWRSAMNIFLFPENFLDADNRQLPPETPINPSPQGQSVSFHRELVLPLTSMPRITNGAARELAAKYLSAIRSEIPEAETFLQAFVLREPASLMVAKDLRVKSDHIVQETTPNATKFQDVREWAQEVFYFVPMLLAKYLTISGDYTTALDWYRAVYAHTMPGNPKIYKGLELEEDDPSDFALTDDWLTNDFNPHKIAQTRGNVYTRHTVAAISQCLLSWADELYTQETSRSLSLARIRYSEALDLLYLPVMRDNAELDGKVLENSLVGALRKRGETNLSKLRSGLNIAGQEMAGQSSAGSVEIRRPTPYRYQTLIERAKQLTSLAGEIEASFLTTLEKFSAESYTQSQANQALEISNKQVELESKRNLEATDSIELANLQLVRSQFQVGYYSNLIGAGLNSLNFRHSDGLTAPA</sequence>